<keyword evidence="1" id="KW-0812">Transmembrane</keyword>
<keyword evidence="1" id="KW-1133">Transmembrane helix</keyword>
<comment type="caution">
    <text evidence="2">The sequence shown here is derived from an EMBL/GenBank/DDBJ whole genome shotgun (WGS) entry which is preliminary data.</text>
</comment>
<proteinExistence type="predicted"/>
<organism evidence="2 3">
    <name type="scientific">Karstenula rhodostoma CBS 690.94</name>
    <dbReference type="NCBI Taxonomy" id="1392251"/>
    <lineage>
        <taxon>Eukaryota</taxon>
        <taxon>Fungi</taxon>
        <taxon>Dikarya</taxon>
        <taxon>Ascomycota</taxon>
        <taxon>Pezizomycotina</taxon>
        <taxon>Dothideomycetes</taxon>
        <taxon>Pleosporomycetidae</taxon>
        <taxon>Pleosporales</taxon>
        <taxon>Massarineae</taxon>
        <taxon>Didymosphaeriaceae</taxon>
        <taxon>Karstenula</taxon>
    </lineage>
</organism>
<gene>
    <name evidence="2" type="ORF">P171DRAFT_354953</name>
</gene>
<feature type="transmembrane region" description="Helical" evidence="1">
    <location>
        <begin position="114"/>
        <end position="133"/>
    </location>
</feature>
<reference evidence="2" key="1">
    <citation type="journal article" date="2020" name="Stud. Mycol.">
        <title>101 Dothideomycetes genomes: a test case for predicting lifestyles and emergence of pathogens.</title>
        <authorList>
            <person name="Haridas S."/>
            <person name="Albert R."/>
            <person name="Binder M."/>
            <person name="Bloem J."/>
            <person name="Labutti K."/>
            <person name="Salamov A."/>
            <person name="Andreopoulos B."/>
            <person name="Baker S."/>
            <person name="Barry K."/>
            <person name="Bills G."/>
            <person name="Bluhm B."/>
            <person name="Cannon C."/>
            <person name="Castanera R."/>
            <person name="Culley D."/>
            <person name="Daum C."/>
            <person name="Ezra D."/>
            <person name="Gonzalez J."/>
            <person name="Henrissat B."/>
            <person name="Kuo A."/>
            <person name="Liang C."/>
            <person name="Lipzen A."/>
            <person name="Lutzoni F."/>
            <person name="Magnuson J."/>
            <person name="Mondo S."/>
            <person name="Nolan M."/>
            <person name="Ohm R."/>
            <person name="Pangilinan J."/>
            <person name="Park H.-J."/>
            <person name="Ramirez L."/>
            <person name="Alfaro M."/>
            <person name="Sun H."/>
            <person name="Tritt A."/>
            <person name="Yoshinaga Y."/>
            <person name="Zwiers L.-H."/>
            <person name="Turgeon B."/>
            <person name="Goodwin S."/>
            <person name="Spatafora J."/>
            <person name="Crous P."/>
            <person name="Grigoriev I."/>
        </authorList>
    </citation>
    <scope>NUCLEOTIDE SEQUENCE</scope>
    <source>
        <strain evidence="2">CBS 690.94</strain>
    </source>
</reference>
<dbReference type="OrthoDB" id="3210850at2759"/>
<dbReference type="AlphaFoldDB" id="A0A9P4UFN1"/>
<dbReference type="Proteomes" id="UP000799764">
    <property type="component" value="Unassembled WGS sequence"/>
</dbReference>
<sequence length="233" mass="26292">MYIAVFSFIVCSAVMVAGQGLYNYRLCFGATWICLILYTVAKFVIYVFLVERIHVVRAPFVRRSRDWLYLSCLVLMSVSFLAVAVNAYLSPIIIMEADDGRCHMGIPGKASIPFMSVDIVVDVVLTSVFIYLLRPVVKMHGLNKTHVVRVPKSPILGREEEVHGTAMRKSIRKLLWKSLIGSLLIMIPTIANMIQFYIMQGRELALICLTLCTLDGKCDCLSVYTNTWQVLTI</sequence>
<protein>
    <submittedName>
        <fullName evidence="2">Uncharacterized protein</fullName>
    </submittedName>
</protein>
<keyword evidence="3" id="KW-1185">Reference proteome</keyword>
<feature type="transmembrane region" description="Helical" evidence="1">
    <location>
        <begin position="174"/>
        <end position="198"/>
    </location>
</feature>
<name>A0A9P4UFN1_9PLEO</name>
<dbReference type="PANTHER" id="PTHR38848:SF3">
    <property type="entry name" value="G-PROTEIN COUPLED RECEPTORS FAMILY 3 PROFILE DOMAIN-CONTAINING PROTEIN"/>
    <property type="match status" value="1"/>
</dbReference>
<accession>A0A9P4UFN1</accession>
<dbReference type="PANTHER" id="PTHR38848">
    <property type="entry name" value="G-PROTEIN COUPLED RECEPTORS FAMILY 3 PROFILE DOMAIN-CONTAINING PROTEIN"/>
    <property type="match status" value="1"/>
</dbReference>
<evidence type="ECO:0000313" key="2">
    <source>
        <dbReference type="EMBL" id="KAF2447683.1"/>
    </source>
</evidence>
<feature type="transmembrane region" description="Helical" evidence="1">
    <location>
        <begin position="28"/>
        <end position="49"/>
    </location>
</feature>
<evidence type="ECO:0000313" key="3">
    <source>
        <dbReference type="Proteomes" id="UP000799764"/>
    </source>
</evidence>
<feature type="transmembrane region" description="Helical" evidence="1">
    <location>
        <begin position="70"/>
        <end position="94"/>
    </location>
</feature>
<evidence type="ECO:0000256" key="1">
    <source>
        <dbReference type="SAM" id="Phobius"/>
    </source>
</evidence>
<dbReference type="EMBL" id="MU001496">
    <property type="protein sequence ID" value="KAF2447683.1"/>
    <property type="molecule type" value="Genomic_DNA"/>
</dbReference>
<keyword evidence="1" id="KW-0472">Membrane</keyword>